<evidence type="ECO:0000259" key="4">
    <source>
        <dbReference type="Pfam" id="PF13193"/>
    </source>
</evidence>
<dbReference type="PANTHER" id="PTHR43201:SF5">
    <property type="entry name" value="MEDIUM-CHAIN ACYL-COA LIGASE ACSF2, MITOCHONDRIAL"/>
    <property type="match status" value="1"/>
</dbReference>
<sequence length="524" mass="57127">MTFCESVARTPDKPATIIGDTGERITYRELDDASMRFAQVLHAAGLGAGDTVAVLMETDLRYHQVVWGVLRSGMYLVPINKYSTSDELAYLLADSGAQGLVVSSSIAVALGLAQAPPPLRMLLAAGAPVAGVEDFDAALAAQPARPVSDDERMGDWMLYSSGTTGRPLGIRRPLPDAPFDSPLAVDASAQAIYGLDRTSVFLTPAPLYHSAPLCYTSATHSLGGTAVLMRKFDAERALALVEELGVTTGQWVPSMFVRMLKLPAGVRSRYDLSSQRTAVHGAGPVAPSVKRAMIEWWGPVLVEYYGGTEFTGLTCCTSEEWLAHPGTVGRPILGVPHICDPADGRELPRGEAGLIYFERDHMPFRYHNNPERTEATRHPEHPLWTQSGDIGHLDEDGYVYLLDRLSFTIISGGVNIYPQEIEDTFIRHPAVADVAVFGVPDDEMGERVQAVVQPAAGADEAALAQELTRFARETLAAYKVPRTVDFMDQLPRQETGKLYKRVLRDAYREPETLPSLGVRRPARP</sequence>
<evidence type="ECO:0000313" key="6">
    <source>
        <dbReference type="Proteomes" id="UP001500449"/>
    </source>
</evidence>
<dbReference type="PANTHER" id="PTHR43201">
    <property type="entry name" value="ACYL-COA SYNTHETASE"/>
    <property type="match status" value="1"/>
</dbReference>
<protein>
    <submittedName>
        <fullName evidence="5">Acyl-CoA synthetase</fullName>
    </submittedName>
</protein>
<name>A0ABN2MLB6_9PSEU</name>
<evidence type="ECO:0000259" key="3">
    <source>
        <dbReference type="Pfam" id="PF00501"/>
    </source>
</evidence>
<dbReference type="Pfam" id="PF13193">
    <property type="entry name" value="AMP-binding_C"/>
    <property type="match status" value="1"/>
</dbReference>
<dbReference type="Gene3D" id="3.30.300.30">
    <property type="match status" value="1"/>
</dbReference>
<accession>A0ABN2MLB6</accession>
<dbReference type="SUPFAM" id="SSF56801">
    <property type="entry name" value="Acetyl-CoA synthetase-like"/>
    <property type="match status" value="1"/>
</dbReference>
<dbReference type="Pfam" id="PF00501">
    <property type="entry name" value="AMP-binding"/>
    <property type="match status" value="1"/>
</dbReference>
<reference evidence="5 6" key="1">
    <citation type="journal article" date="2019" name="Int. J. Syst. Evol. Microbiol.">
        <title>The Global Catalogue of Microorganisms (GCM) 10K type strain sequencing project: providing services to taxonomists for standard genome sequencing and annotation.</title>
        <authorList>
            <consortium name="The Broad Institute Genomics Platform"/>
            <consortium name="The Broad Institute Genome Sequencing Center for Infectious Disease"/>
            <person name="Wu L."/>
            <person name="Ma J."/>
        </authorList>
    </citation>
    <scope>NUCLEOTIDE SEQUENCE [LARGE SCALE GENOMIC DNA]</scope>
    <source>
        <strain evidence="5 6">JCM 16009</strain>
    </source>
</reference>
<evidence type="ECO:0000256" key="2">
    <source>
        <dbReference type="ARBA" id="ARBA00022598"/>
    </source>
</evidence>
<keyword evidence="2" id="KW-0436">Ligase</keyword>
<comment type="caution">
    <text evidence="5">The sequence shown here is derived from an EMBL/GenBank/DDBJ whole genome shotgun (WGS) entry which is preliminary data.</text>
</comment>
<feature type="domain" description="AMP-dependent synthetase/ligase" evidence="3">
    <location>
        <begin position="5"/>
        <end position="362"/>
    </location>
</feature>
<dbReference type="Proteomes" id="UP001500449">
    <property type="component" value="Unassembled WGS sequence"/>
</dbReference>
<dbReference type="InterPro" id="IPR045851">
    <property type="entry name" value="AMP-bd_C_sf"/>
</dbReference>
<feature type="domain" description="AMP-binding enzyme C-terminal" evidence="4">
    <location>
        <begin position="420"/>
        <end position="497"/>
    </location>
</feature>
<dbReference type="Gene3D" id="3.40.50.12780">
    <property type="entry name" value="N-terminal domain of ligase-like"/>
    <property type="match status" value="1"/>
</dbReference>
<dbReference type="InterPro" id="IPR042099">
    <property type="entry name" value="ANL_N_sf"/>
</dbReference>
<dbReference type="InterPro" id="IPR025110">
    <property type="entry name" value="AMP-bd_C"/>
</dbReference>
<dbReference type="RefSeq" id="WP_344411648.1">
    <property type="nucleotide sequence ID" value="NZ_BAAAQK010000001.1"/>
</dbReference>
<proteinExistence type="inferred from homology"/>
<dbReference type="InterPro" id="IPR000873">
    <property type="entry name" value="AMP-dep_synth/lig_dom"/>
</dbReference>
<organism evidence="5 6">
    <name type="scientific">Pseudonocardia ailaonensis</name>
    <dbReference type="NCBI Taxonomy" id="367279"/>
    <lineage>
        <taxon>Bacteria</taxon>
        <taxon>Bacillati</taxon>
        <taxon>Actinomycetota</taxon>
        <taxon>Actinomycetes</taxon>
        <taxon>Pseudonocardiales</taxon>
        <taxon>Pseudonocardiaceae</taxon>
        <taxon>Pseudonocardia</taxon>
    </lineage>
</organism>
<keyword evidence="6" id="KW-1185">Reference proteome</keyword>
<dbReference type="EMBL" id="BAAAQK010000001">
    <property type="protein sequence ID" value="GAA1828457.1"/>
    <property type="molecule type" value="Genomic_DNA"/>
</dbReference>
<evidence type="ECO:0000313" key="5">
    <source>
        <dbReference type="EMBL" id="GAA1828457.1"/>
    </source>
</evidence>
<comment type="similarity">
    <text evidence="1">Belongs to the ATP-dependent AMP-binding enzyme family.</text>
</comment>
<evidence type="ECO:0000256" key="1">
    <source>
        <dbReference type="ARBA" id="ARBA00006432"/>
    </source>
</evidence>
<gene>
    <name evidence="5" type="ORF">GCM10009836_02750</name>
</gene>